<keyword evidence="1" id="KW-0175">Coiled coil</keyword>
<evidence type="ECO:0000313" key="4">
    <source>
        <dbReference type="Proteomes" id="UP000569732"/>
    </source>
</evidence>
<name>A0A853IIF1_9GAMM</name>
<keyword evidence="2" id="KW-0732">Signal</keyword>
<evidence type="ECO:0000256" key="2">
    <source>
        <dbReference type="SAM" id="SignalP"/>
    </source>
</evidence>
<gene>
    <name evidence="3" type="ORF">H0A36_24460</name>
</gene>
<feature type="non-terminal residue" evidence="3">
    <location>
        <position position="678"/>
    </location>
</feature>
<sequence length="678" mass="75699">MVRKLVVSLSSILFFSSQCIANTDHVIEFLPKNTNFFIPDESDNWSPIANSNPNICFSFYISGGVISVIQQNNIFYSIGAVLENNIVGGLVALSAFQTKIPISLKCNNITSTKNQLSKYYFGDFNNDSLSDVIFLVNSSNYKAKALAFYGIKTQFNFEQKPNELSFHSLSFIKDGNWLIPNSIRENNITLRSHNYIGPTVRNISHLTTDWQNASITIQDRNKDGRDDLLITRPGAPDLIAFAAEDGSFPKAEVDTGIGKYNGPSLYKSRFCNRALLTQHPDQNPSTVLFDDVCRTAYVSPPATGTTEVTALTPNPDNAAFCPKLATAQTNQTELLKELGQANTKFKTIMGSLPHDDQLMTYEAKREQAFNDLVAAEQAEAAVRKTVLSQRRTIGQLELDLEDCALLGTNCNTAQDQLNTAKQTLTQLLTELDAAVEARLVKQQLYDQAFDAYGEALDNYLTVDTELAALIEEFKALQDKELALYREFAGLEGATAQIHYQWDWAEQVNRYKQLNQQLKMQWQPLPVTGAKILAELQEKPETPLGDKAITLPAVLYTSINQQNNDVQINGYETALMPKGDTVITSTLRKAPSTPISLPSKINGTIGLSLAGYCPFAPSAVQPQPLENLAAHLTPHIQYEYEEQIKRGYTAKYKLDTFVKTIVRTKKKKKWFKKKKKTYI</sequence>
<comment type="caution">
    <text evidence="3">The sequence shown here is derived from an EMBL/GenBank/DDBJ whole genome shotgun (WGS) entry which is preliminary data.</text>
</comment>
<evidence type="ECO:0000256" key="1">
    <source>
        <dbReference type="SAM" id="Coils"/>
    </source>
</evidence>
<reference evidence="3 4" key="1">
    <citation type="submission" date="2020-07" db="EMBL/GenBank/DDBJ databases">
        <title>Endozoicomonas sp. nov., isolated from sediment.</title>
        <authorList>
            <person name="Gu T."/>
        </authorList>
    </citation>
    <scope>NUCLEOTIDE SEQUENCE [LARGE SCALE GENOMIC DNA]</scope>
    <source>
        <strain evidence="3 4">SM1973</strain>
    </source>
</reference>
<feature type="coiled-coil region" evidence="1">
    <location>
        <begin position="410"/>
        <end position="437"/>
    </location>
</feature>
<keyword evidence="4" id="KW-1185">Reference proteome</keyword>
<accession>A0A853IIF1</accession>
<dbReference type="Proteomes" id="UP000569732">
    <property type="component" value="Unassembled WGS sequence"/>
</dbReference>
<proteinExistence type="predicted"/>
<dbReference type="RefSeq" id="WP_180571175.1">
    <property type="nucleotide sequence ID" value="NZ_JACCKB010000066.1"/>
</dbReference>
<dbReference type="InterPro" id="IPR028994">
    <property type="entry name" value="Integrin_alpha_N"/>
</dbReference>
<dbReference type="AlphaFoldDB" id="A0A853IIF1"/>
<dbReference type="EMBL" id="JACCKB010000066">
    <property type="protein sequence ID" value="NYZ69177.1"/>
    <property type="molecule type" value="Genomic_DNA"/>
</dbReference>
<feature type="chain" id="PRO_5032436943" evidence="2">
    <location>
        <begin position="22"/>
        <end position="678"/>
    </location>
</feature>
<organism evidence="3 4">
    <name type="scientific">Spartinivicinus marinus</name>
    <dbReference type="NCBI Taxonomy" id="2994442"/>
    <lineage>
        <taxon>Bacteria</taxon>
        <taxon>Pseudomonadati</taxon>
        <taxon>Pseudomonadota</taxon>
        <taxon>Gammaproteobacteria</taxon>
        <taxon>Oceanospirillales</taxon>
        <taxon>Zooshikellaceae</taxon>
        <taxon>Spartinivicinus</taxon>
    </lineage>
</organism>
<feature type="signal peptide" evidence="2">
    <location>
        <begin position="1"/>
        <end position="21"/>
    </location>
</feature>
<protein>
    <submittedName>
        <fullName evidence="3">Uncharacterized protein</fullName>
    </submittedName>
</protein>
<evidence type="ECO:0000313" key="3">
    <source>
        <dbReference type="EMBL" id="NYZ69177.1"/>
    </source>
</evidence>
<dbReference type="SUPFAM" id="SSF69318">
    <property type="entry name" value="Integrin alpha N-terminal domain"/>
    <property type="match status" value="1"/>
</dbReference>